<dbReference type="EMBL" id="AJSR01001373">
    <property type="protein sequence ID" value="EKM31032.1"/>
    <property type="molecule type" value="Genomic_DNA"/>
</dbReference>
<dbReference type="AlphaFoldDB" id="A0A454CXA0"/>
<proteinExistence type="predicted"/>
<protein>
    <submittedName>
        <fullName evidence="1">Uncharacterized protein</fullName>
    </submittedName>
</protein>
<organism evidence="1 2">
    <name type="scientific">Vibrio harveyi</name>
    <name type="common">Beneckea harveyi</name>
    <dbReference type="NCBI Taxonomy" id="669"/>
    <lineage>
        <taxon>Bacteria</taxon>
        <taxon>Pseudomonadati</taxon>
        <taxon>Pseudomonadota</taxon>
        <taxon>Gammaproteobacteria</taxon>
        <taxon>Vibrionales</taxon>
        <taxon>Vibrionaceae</taxon>
        <taxon>Vibrio</taxon>
    </lineage>
</organism>
<name>A0A454CXA0_VIBHA</name>
<reference evidence="1 2" key="1">
    <citation type="submission" date="2012-10" db="EMBL/GenBank/DDBJ databases">
        <title>Genome sequence of Vibrio Cholerae HENC-02.</title>
        <authorList>
            <person name="Eppinger M."/>
            <person name="Hasan N.A."/>
            <person name="Sengamalay N."/>
            <person name="Hine E."/>
            <person name="Su Q."/>
            <person name="Daugherty S.C."/>
            <person name="Young S."/>
            <person name="Sadzewicz L."/>
            <person name="Tallon L."/>
            <person name="Cebula T.A."/>
            <person name="Ravel J."/>
            <person name="Colwell R.R."/>
        </authorList>
    </citation>
    <scope>NUCLEOTIDE SEQUENCE [LARGE SCALE GENOMIC DNA]</scope>
    <source>
        <strain evidence="1 2">HENC-02</strain>
    </source>
</reference>
<gene>
    <name evidence="1" type="ORF">VCHENC02_3290A</name>
</gene>
<accession>A0A454CXA0</accession>
<evidence type="ECO:0000313" key="2">
    <source>
        <dbReference type="Proteomes" id="UP000008367"/>
    </source>
</evidence>
<evidence type="ECO:0000313" key="1">
    <source>
        <dbReference type="EMBL" id="EKM31032.1"/>
    </source>
</evidence>
<dbReference type="Proteomes" id="UP000008367">
    <property type="component" value="Unassembled WGS sequence"/>
</dbReference>
<comment type="caution">
    <text evidence="1">The sequence shown here is derived from an EMBL/GenBank/DDBJ whole genome shotgun (WGS) entry which is preliminary data.</text>
</comment>
<sequence length="33" mass="3877">MPASLKRYSSIKYFTFIDIQIDFVFLFQATAVD</sequence>
<feature type="non-terminal residue" evidence="1">
    <location>
        <position position="33"/>
    </location>
</feature>